<dbReference type="SUPFAM" id="SSF53223">
    <property type="entry name" value="Aminoacid dehydrogenase-like, N-terminal domain"/>
    <property type="match status" value="1"/>
</dbReference>
<evidence type="ECO:0000313" key="6">
    <source>
        <dbReference type="Proteomes" id="UP001166021"/>
    </source>
</evidence>
<evidence type="ECO:0000256" key="1">
    <source>
        <dbReference type="ARBA" id="ARBA00004871"/>
    </source>
</evidence>
<feature type="domain" description="Shikimate dehydrogenase substrate binding N-terminal" evidence="4">
    <location>
        <begin position="11"/>
        <end position="93"/>
    </location>
</feature>
<accession>A0ABR7V1I3</accession>
<dbReference type="Gene3D" id="3.40.50.720">
    <property type="entry name" value="NAD(P)-binding Rossmann-like Domain"/>
    <property type="match status" value="1"/>
</dbReference>
<comment type="pathway">
    <text evidence="1">Metabolic intermediate biosynthesis; chorismate biosynthesis; chorismate from D-erythrose 4-phosphate and phosphoenolpyruvate: step 4/7.</text>
</comment>
<organism evidence="5 6">
    <name type="scientific">Maribacter aquimaris</name>
    <dbReference type="NCBI Taxonomy" id="2737171"/>
    <lineage>
        <taxon>Bacteria</taxon>
        <taxon>Pseudomonadati</taxon>
        <taxon>Bacteroidota</taxon>
        <taxon>Flavobacteriia</taxon>
        <taxon>Flavobacteriales</taxon>
        <taxon>Flavobacteriaceae</taxon>
        <taxon>Maribacter</taxon>
    </lineage>
</organism>
<dbReference type="PANTHER" id="PTHR21089">
    <property type="entry name" value="SHIKIMATE DEHYDROGENASE"/>
    <property type="match status" value="1"/>
</dbReference>
<dbReference type="PANTHER" id="PTHR21089:SF1">
    <property type="entry name" value="BIFUNCTIONAL 3-DEHYDROQUINATE DEHYDRATASE_SHIKIMATE DEHYDROGENASE, CHLOROPLASTIC"/>
    <property type="match status" value="1"/>
</dbReference>
<dbReference type="Proteomes" id="UP001166021">
    <property type="component" value="Unassembled WGS sequence"/>
</dbReference>
<evidence type="ECO:0000256" key="2">
    <source>
        <dbReference type="ARBA" id="ARBA00023002"/>
    </source>
</evidence>
<keyword evidence="3" id="KW-0028">Amino-acid biosynthesis</keyword>
<keyword evidence="6" id="KW-1185">Reference proteome</keyword>
<dbReference type="CDD" id="cd01065">
    <property type="entry name" value="NAD_bind_Shikimate_DH"/>
    <property type="match status" value="1"/>
</dbReference>
<reference evidence="5" key="1">
    <citation type="submission" date="2020-05" db="EMBL/GenBank/DDBJ databases">
        <title>The draft genome sequence of Maribacter sp. ANRC-HE7.</title>
        <authorList>
            <person name="Mu L."/>
        </authorList>
    </citation>
    <scope>NUCLEOTIDE SEQUENCE</scope>
    <source>
        <strain evidence="5">ANRC-HE7</strain>
    </source>
</reference>
<sequence length="248" mass="28340">MGIIEKNNYGLVGKNIAYSFSESYFEEKFKKLGLKGYSYRNFDLPQIEDFTPLIQQNKHIKGLNVTIPYKEAVIPYLDRLNKKAKKIGAVNTIKFTKKGLKGYNTDIYGFKKSIKPFLTKNHTKALILGTGGASKAVAFVFGELGIEFKFVSRRPKKNQLQYTDLNEKTMKEYTVLVNCTPLGTFPNIEEKPNIPYQWITDAHLLFDLIYNPEKSAFLLEGENQGASICNGLRMLELQAEKAWKIWNS</sequence>
<dbReference type="RefSeq" id="WP_188244171.1">
    <property type="nucleotide sequence ID" value="NZ_JABTCF010000008.1"/>
</dbReference>
<dbReference type="InterPro" id="IPR046346">
    <property type="entry name" value="Aminoacid_DH-like_N_sf"/>
</dbReference>
<name>A0ABR7V1I3_9FLAO</name>
<keyword evidence="2" id="KW-0560">Oxidoreductase</keyword>
<gene>
    <name evidence="5" type="ORF">HPE56_12905</name>
</gene>
<dbReference type="InterPro" id="IPR022893">
    <property type="entry name" value="Shikimate_DH_fam"/>
</dbReference>
<protein>
    <submittedName>
        <fullName evidence="5">Shikimate dehydrogenase</fullName>
    </submittedName>
</protein>
<evidence type="ECO:0000259" key="4">
    <source>
        <dbReference type="Pfam" id="PF08501"/>
    </source>
</evidence>
<dbReference type="InterPro" id="IPR013708">
    <property type="entry name" value="Shikimate_DH-bd_N"/>
</dbReference>
<dbReference type="InterPro" id="IPR036291">
    <property type="entry name" value="NAD(P)-bd_dom_sf"/>
</dbReference>
<dbReference type="EMBL" id="JABTCF010000008">
    <property type="protein sequence ID" value="MBD0778694.1"/>
    <property type="molecule type" value="Genomic_DNA"/>
</dbReference>
<dbReference type="Pfam" id="PF08501">
    <property type="entry name" value="Shikimate_dh_N"/>
    <property type="match status" value="1"/>
</dbReference>
<dbReference type="SUPFAM" id="SSF51735">
    <property type="entry name" value="NAD(P)-binding Rossmann-fold domains"/>
    <property type="match status" value="1"/>
</dbReference>
<evidence type="ECO:0000256" key="3">
    <source>
        <dbReference type="ARBA" id="ARBA00023141"/>
    </source>
</evidence>
<dbReference type="Gene3D" id="3.40.50.10860">
    <property type="entry name" value="Leucine Dehydrogenase, chain A, domain 1"/>
    <property type="match status" value="1"/>
</dbReference>
<comment type="caution">
    <text evidence="5">The sequence shown here is derived from an EMBL/GenBank/DDBJ whole genome shotgun (WGS) entry which is preliminary data.</text>
</comment>
<proteinExistence type="predicted"/>
<evidence type="ECO:0000313" key="5">
    <source>
        <dbReference type="EMBL" id="MBD0778694.1"/>
    </source>
</evidence>
<keyword evidence="3" id="KW-0057">Aromatic amino acid biosynthesis</keyword>